<dbReference type="EMBL" id="DQID01000334">
    <property type="protein sequence ID" value="HCT15686.1"/>
    <property type="molecule type" value="Genomic_DNA"/>
</dbReference>
<evidence type="ECO:0000256" key="4">
    <source>
        <dbReference type="PROSITE-ProRule" id="PRU00335"/>
    </source>
</evidence>
<dbReference type="GO" id="GO:0003700">
    <property type="term" value="F:DNA-binding transcription factor activity"/>
    <property type="evidence" value="ECO:0007669"/>
    <property type="project" value="TreeGrafter"/>
</dbReference>
<keyword evidence="1" id="KW-0805">Transcription regulation</keyword>
<keyword evidence="3" id="KW-0804">Transcription</keyword>
<dbReference type="STRING" id="863239.GCA_000213935_00256"/>
<dbReference type="PANTHER" id="PTHR30055">
    <property type="entry name" value="HTH-TYPE TRANSCRIPTIONAL REGULATOR RUTR"/>
    <property type="match status" value="1"/>
</dbReference>
<accession>A0A3D4T2C2</accession>
<dbReference type="PROSITE" id="PS50977">
    <property type="entry name" value="HTH_TETR_2"/>
    <property type="match status" value="1"/>
</dbReference>
<gene>
    <name evidence="7" type="ORF">DIW82_13125</name>
</gene>
<comment type="caution">
    <text evidence="7">The sequence shown here is derived from an EMBL/GenBank/DDBJ whole genome shotgun (WGS) entry which is preliminary data.</text>
</comment>
<feature type="DNA-binding region" description="H-T-H motif" evidence="4">
    <location>
        <begin position="43"/>
        <end position="62"/>
    </location>
</feature>
<dbReference type="InterPro" id="IPR050109">
    <property type="entry name" value="HTH-type_TetR-like_transc_reg"/>
</dbReference>
<dbReference type="RefSeq" id="WP_273053288.1">
    <property type="nucleotide sequence ID" value="NZ_DAITTW010000026.1"/>
</dbReference>
<dbReference type="InterPro" id="IPR041678">
    <property type="entry name" value="TetR_C_16"/>
</dbReference>
<dbReference type="GO" id="GO:0000976">
    <property type="term" value="F:transcription cis-regulatory region binding"/>
    <property type="evidence" value="ECO:0007669"/>
    <property type="project" value="TreeGrafter"/>
</dbReference>
<dbReference type="SUPFAM" id="SSF48498">
    <property type="entry name" value="Tetracyclin repressor-like, C-terminal domain"/>
    <property type="match status" value="1"/>
</dbReference>
<evidence type="ECO:0000313" key="7">
    <source>
        <dbReference type="EMBL" id="HCT15686.1"/>
    </source>
</evidence>
<evidence type="ECO:0000256" key="2">
    <source>
        <dbReference type="ARBA" id="ARBA00023125"/>
    </source>
</evidence>
<keyword evidence="2 4" id="KW-0238">DNA-binding</keyword>
<dbReference type="Proteomes" id="UP000261739">
    <property type="component" value="Unassembled WGS sequence"/>
</dbReference>
<dbReference type="Pfam" id="PF17920">
    <property type="entry name" value="TetR_C_16"/>
    <property type="match status" value="1"/>
</dbReference>
<dbReference type="InterPro" id="IPR001647">
    <property type="entry name" value="HTH_TetR"/>
</dbReference>
<protein>
    <submittedName>
        <fullName evidence="7">TetR/AcrR family transcriptional regulator</fullName>
    </submittedName>
</protein>
<dbReference type="InterPro" id="IPR009057">
    <property type="entry name" value="Homeodomain-like_sf"/>
</dbReference>
<feature type="domain" description="HTH tetR-type" evidence="6">
    <location>
        <begin position="20"/>
        <end position="80"/>
    </location>
</feature>
<dbReference type="InterPro" id="IPR036271">
    <property type="entry name" value="Tet_transcr_reg_TetR-rel_C_sf"/>
</dbReference>
<dbReference type="Gene3D" id="1.10.357.10">
    <property type="entry name" value="Tetracycline Repressor, domain 2"/>
    <property type="match status" value="1"/>
</dbReference>
<name>A0A3D4T2C2_9CORY</name>
<dbReference type="AlphaFoldDB" id="A0A3D4T2C2"/>
<proteinExistence type="predicted"/>
<evidence type="ECO:0000256" key="5">
    <source>
        <dbReference type="SAM" id="MobiDB-lite"/>
    </source>
</evidence>
<dbReference type="SUPFAM" id="SSF46689">
    <property type="entry name" value="Homeodomain-like"/>
    <property type="match status" value="1"/>
</dbReference>
<sequence>MTDQTDLTATGVPTIRRTAEETRQAILDAAREVFNTRSYNEITLKEIAAEVGVSAPLIIKYFRTKEGLFVEQLDFTITADRLALLPFSELGVKLARRAVESPDDNPGSLVHRIADAGGSRAIVERIGEAYRDRVVAALTEKIEAEAPNLGQDAELDAEARAEAAMSMVAGLSLMRRLVAKEYFRPGAHDGFISYYGALIQGALDGTAVQQTAPESQATGSQAPHSQPTEPVR</sequence>
<dbReference type="PRINTS" id="PR00455">
    <property type="entry name" value="HTHTETR"/>
</dbReference>
<dbReference type="Pfam" id="PF00440">
    <property type="entry name" value="TetR_N"/>
    <property type="match status" value="1"/>
</dbReference>
<reference evidence="7 8" key="1">
    <citation type="journal article" date="2018" name="Nat. Biotechnol.">
        <title>A standardized bacterial taxonomy based on genome phylogeny substantially revises the tree of life.</title>
        <authorList>
            <person name="Parks D.H."/>
            <person name="Chuvochina M."/>
            <person name="Waite D.W."/>
            <person name="Rinke C."/>
            <person name="Skarshewski A."/>
            <person name="Chaumeil P.A."/>
            <person name="Hugenholtz P."/>
        </authorList>
    </citation>
    <scope>NUCLEOTIDE SEQUENCE [LARGE SCALE GENOMIC DNA]</scope>
    <source>
        <strain evidence="7">UBA11247</strain>
    </source>
</reference>
<evidence type="ECO:0000259" key="6">
    <source>
        <dbReference type="PROSITE" id="PS50977"/>
    </source>
</evidence>
<evidence type="ECO:0000313" key="8">
    <source>
        <dbReference type="Proteomes" id="UP000261739"/>
    </source>
</evidence>
<evidence type="ECO:0000256" key="3">
    <source>
        <dbReference type="ARBA" id="ARBA00023163"/>
    </source>
</evidence>
<organism evidence="7 8">
    <name type="scientific">Corynebacterium nuruki</name>
    <dbReference type="NCBI Taxonomy" id="1032851"/>
    <lineage>
        <taxon>Bacteria</taxon>
        <taxon>Bacillati</taxon>
        <taxon>Actinomycetota</taxon>
        <taxon>Actinomycetes</taxon>
        <taxon>Mycobacteriales</taxon>
        <taxon>Corynebacteriaceae</taxon>
        <taxon>Corynebacterium</taxon>
    </lineage>
</organism>
<dbReference type="PANTHER" id="PTHR30055:SF234">
    <property type="entry name" value="HTH-TYPE TRANSCRIPTIONAL REGULATOR BETI"/>
    <property type="match status" value="1"/>
</dbReference>
<evidence type="ECO:0000256" key="1">
    <source>
        <dbReference type="ARBA" id="ARBA00023015"/>
    </source>
</evidence>
<feature type="region of interest" description="Disordered" evidence="5">
    <location>
        <begin position="209"/>
        <end position="232"/>
    </location>
</feature>